<dbReference type="AlphaFoldDB" id="A0A1G4IXS3"/>
<dbReference type="OrthoDB" id="3639251at2759"/>
<feature type="transmembrane region" description="Helical" evidence="7">
    <location>
        <begin position="368"/>
        <end position="388"/>
    </location>
</feature>
<keyword evidence="5 7" id="KW-0472">Membrane</keyword>
<evidence type="ECO:0000313" key="9">
    <source>
        <dbReference type="Proteomes" id="UP000191024"/>
    </source>
</evidence>
<dbReference type="SUPFAM" id="SSF103473">
    <property type="entry name" value="MFS general substrate transporter"/>
    <property type="match status" value="1"/>
</dbReference>
<feature type="transmembrane region" description="Helical" evidence="7">
    <location>
        <begin position="435"/>
        <end position="454"/>
    </location>
</feature>
<keyword evidence="2" id="KW-0813">Transport</keyword>
<dbReference type="GO" id="GO:0005886">
    <property type="term" value="C:plasma membrane"/>
    <property type="evidence" value="ECO:0007669"/>
    <property type="project" value="TreeGrafter"/>
</dbReference>
<feature type="transmembrane region" description="Helical" evidence="7">
    <location>
        <begin position="171"/>
        <end position="192"/>
    </location>
</feature>
<gene>
    <name evidence="8" type="ORF">LAMI_0B08306G</name>
</gene>
<dbReference type="EMBL" id="LT598464">
    <property type="protein sequence ID" value="SCU81941.1"/>
    <property type="molecule type" value="Genomic_DNA"/>
</dbReference>
<proteinExistence type="inferred from homology"/>
<evidence type="ECO:0000256" key="1">
    <source>
        <dbReference type="ARBA" id="ARBA00004141"/>
    </source>
</evidence>
<evidence type="ECO:0000256" key="2">
    <source>
        <dbReference type="ARBA" id="ARBA00022448"/>
    </source>
</evidence>
<feature type="transmembrane region" description="Helical" evidence="7">
    <location>
        <begin position="400"/>
        <end position="423"/>
    </location>
</feature>
<dbReference type="PANTHER" id="PTHR43791:SF4">
    <property type="entry name" value="PANTOTHENATE TRANSPORTER FEN2"/>
    <property type="match status" value="1"/>
</dbReference>
<dbReference type="GO" id="GO:0015233">
    <property type="term" value="F:pantothenate transmembrane transporter activity"/>
    <property type="evidence" value="ECO:0007669"/>
    <property type="project" value="TreeGrafter"/>
</dbReference>
<dbReference type="Pfam" id="PF07690">
    <property type="entry name" value="MFS_1"/>
    <property type="match status" value="1"/>
</dbReference>
<reference evidence="8 9" key="1">
    <citation type="submission" date="2016-03" db="EMBL/GenBank/DDBJ databases">
        <authorList>
            <person name="Devillers H."/>
        </authorList>
    </citation>
    <scope>NUCLEOTIDE SEQUENCE [LARGE SCALE GENOMIC DNA]</scope>
    <source>
        <strain evidence="8">CBS 11717</strain>
    </source>
</reference>
<organism evidence="8 9">
    <name type="scientific">Lachancea mirantina</name>
    <dbReference type="NCBI Taxonomy" id="1230905"/>
    <lineage>
        <taxon>Eukaryota</taxon>
        <taxon>Fungi</taxon>
        <taxon>Dikarya</taxon>
        <taxon>Ascomycota</taxon>
        <taxon>Saccharomycotina</taxon>
        <taxon>Saccharomycetes</taxon>
        <taxon>Saccharomycetales</taxon>
        <taxon>Saccharomycetaceae</taxon>
        <taxon>Lachancea</taxon>
    </lineage>
</organism>
<keyword evidence="4 7" id="KW-1133">Transmembrane helix</keyword>
<evidence type="ECO:0000256" key="3">
    <source>
        <dbReference type="ARBA" id="ARBA00022692"/>
    </source>
</evidence>
<dbReference type="FunFam" id="1.20.1250.20:FF:000065">
    <property type="entry name" value="Putative MFS pantothenate transporter"/>
    <property type="match status" value="1"/>
</dbReference>
<feature type="transmembrane region" description="Helical" evidence="7">
    <location>
        <begin position="110"/>
        <end position="129"/>
    </location>
</feature>
<dbReference type="PANTHER" id="PTHR43791">
    <property type="entry name" value="PERMEASE-RELATED"/>
    <property type="match status" value="1"/>
</dbReference>
<feature type="transmembrane region" description="Helical" evidence="7">
    <location>
        <begin position="311"/>
        <end position="331"/>
    </location>
</feature>
<feature type="transmembrane region" description="Helical" evidence="7">
    <location>
        <begin position="204"/>
        <end position="226"/>
    </location>
</feature>
<feature type="transmembrane region" description="Helical" evidence="7">
    <location>
        <begin position="343"/>
        <end position="362"/>
    </location>
</feature>
<comment type="subcellular location">
    <subcellularLocation>
        <location evidence="1">Membrane</location>
        <topology evidence="1">Multi-pass membrane protein</topology>
    </subcellularLocation>
</comment>
<dbReference type="Proteomes" id="UP000191024">
    <property type="component" value="Chromosome B"/>
</dbReference>
<evidence type="ECO:0000256" key="5">
    <source>
        <dbReference type="ARBA" id="ARBA00023136"/>
    </source>
</evidence>
<evidence type="ECO:0000256" key="4">
    <source>
        <dbReference type="ARBA" id="ARBA00022989"/>
    </source>
</evidence>
<dbReference type="GO" id="GO:0098717">
    <property type="term" value="P:pantothenate import across plasma membrane"/>
    <property type="evidence" value="ECO:0007669"/>
    <property type="project" value="TreeGrafter"/>
</dbReference>
<evidence type="ECO:0000313" key="8">
    <source>
        <dbReference type="EMBL" id="SCU81941.1"/>
    </source>
</evidence>
<evidence type="ECO:0000256" key="7">
    <source>
        <dbReference type="SAM" id="Phobius"/>
    </source>
</evidence>
<keyword evidence="3 7" id="KW-0812">Transmembrane</keyword>
<dbReference type="InterPro" id="IPR011701">
    <property type="entry name" value="MFS"/>
</dbReference>
<comment type="similarity">
    <text evidence="6">Belongs to the major facilitator superfamily. Allantoate permease family.</text>
</comment>
<dbReference type="InterPro" id="IPR036259">
    <property type="entry name" value="MFS_trans_sf"/>
</dbReference>
<dbReference type="Gene3D" id="1.20.1250.20">
    <property type="entry name" value="MFS general substrate transporter like domains"/>
    <property type="match status" value="1"/>
</dbReference>
<feature type="transmembrane region" description="Helical" evidence="7">
    <location>
        <begin position="273"/>
        <end position="299"/>
    </location>
</feature>
<name>A0A1G4IXS3_9SACH</name>
<sequence>MYEIDNRKDDSQLPLASKIKSFFWGKSPKSAKERRLLLKIDCLVLSYVCLNYWINYVDRTNVSNAYVSGMKQDLKMTGNDFNVINTCFTVGYIVGMIPNNLMLLTVPPRYWLTFCAGAWGLLTLGIYRVSSYQQVCVIRFFQAVFESSTFSGTHLILGSWYKEEEINTRSATFTSSGLIGSIFSGFMQSAIYSNMDGKSGLEGWRWLFIIDFIITVPIVIYGFLCFPGSPDKIKSSWVFSEEELKLAKERLPPRTETRLDWSVFKRVIGRWHWWLFSLLWVVGGENESFGSNSLFALWLTSKKYAVVQRNHYPMGIFAVGIAATYTCALYVDHTGGRNHWHIAILIAVAMIVASVMVLASPLKTGVMFAAQYISGISFAGQAIFFAWANLVCRTDLQERAVVLASMNMFSGAVNAWWSLLFYSAETVPKFRKGCYAMIGTTTASALVAILIRYLQTKEIKKVSDTRGEIDYVDKTYLVRDGGIDKESGIKIETRSSGYSP</sequence>
<evidence type="ECO:0000256" key="6">
    <source>
        <dbReference type="ARBA" id="ARBA00037968"/>
    </source>
</evidence>
<protein>
    <submittedName>
        <fullName evidence="8">LAMI_0B08306g1_1</fullName>
    </submittedName>
</protein>
<accession>A0A1G4IXS3</accession>
<keyword evidence="9" id="KW-1185">Reference proteome</keyword>